<dbReference type="Gene3D" id="3.40.50.1820">
    <property type="entry name" value="alpha/beta hydrolase"/>
    <property type="match status" value="1"/>
</dbReference>
<keyword evidence="4" id="KW-1185">Reference proteome</keyword>
<dbReference type="PANTHER" id="PTHR43358">
    <property type="entry name" value="ALPHA/BETA-HYDROLASE"/>
    <property type="match status" value="1"/>
</dbReference>
<dbReference type="SUPFAM" id="SSF53474">
    <property type="entry name" value="alpha/beta-Hydrolases"/>
    <property type="match status" value="1"/>
</dbReference>
<name>A0AAD7UDD4_9STRA</name>
<evidence type="ECO:0000259" key="2">
    <source>
        <dbReference type="Pfam" id="PF12146"/>
    </source>
</evidence>
<organism evidence="3 4">
    <name type="scientific">Chrysophaeum taylorii</name>
    <dbReference type="NCBI Taxonomy" id="2483200"/>
    <lineage>
        <taxon>Eukaryota</taxon>
        <taxon>Sar</taxon>
        <taxon>Stramenopiles</taxon>
        <taxon>Ochrophyta</taxon>
        <taxon>Pelagophyceae</taxon>
        <taxon>Pelagomonadales</taxon>
        <taxon>Pelagomonadaceae</taxon>
        <taxon>Chrysophaeum</taxon>
    </lineage>
</organism>
<protein>
    <recommendedName>
        <fullName evidence="2">Serine aminopeptidase S33 domain-containing protein</fullName>
    </recommendedName>
</protein>
<reference evidence="3" key="1">
    <citation type="submission" date="2023-01" db="EMBL/GenBank/DDBJ databases">
        <title>Metagenome sequencing of chrysophaentin producing Chrysophaeum taylorii.</title>
        <authorList>
            <person name="Davison J."/>
            <person name="Bewley C."/>
        </authorList>
    </citation>
    <scope>NUCLEOTIDE SEQUENCE</scope>
    <source>
        <strain evidence="3">NIES-1699</strain>
    </source>
</reference>
<evidence type="ECO:0000256" key="1">
    <source>
        <dbReference type="SAM" id="MobiDB-lite"/>
    </source>
</evidence>
<dbReference type="Pfam" id="PF12146">
    <property type="entry name" value="Hydrolase_4"/>
    <property type="match status" value="1"/>
</dbReference>
<feature type="compositionally biased region" description="Basic and acidic residues" evidence="1">
    <location>
        <begin position="16"/>
        <end position="25"/>
    </location>
</feature>
<sequence>MGNSQNRGEAPGPQQQERRGEDEPGRNMSYWEMAKVGYQELVNAIIRPPRASYEAEHLGPPCFEWHERFFERTDLELINPRGHRLACSHWRPVGDDGAPRPCLIYLHGNSSARVEAISQLALCFSIGATLFAFDFSGSGKSEGEWVSLGYWERDDLATVIAHLRASGRVASIALWGRSMGAVCALMHSSRDPSIAAMVCDSAFADLTQLAEELVDRARSNGLTVPGFVVSIVLRMVKNSVQKSAGFKLEDVAAINQVETSFVPTLFVAAEQDDFIASHHSSMLHEKYAGDKNLVLVEGDHNSPRPRFLFDSAAIFLQTYMKVPPSWAIAGADAFNNGVPPWIRTDSHGLNLADLGFEASDLDHHLGMTLDREARVQAALAGVFGFADNNTSSPDD</sequence>
<dbReference type="Proteomes" id="UP001230188">
    <property type="component" value="Unassembled WGS sequence"/>
</dbReference>
<accession>A0AAD7UDD4</accession>
<feature type="region of interest" description="Disordered" evidence="1">
    <location>
        <begin position="1"/>
        <end position="25"/>
    </location>
</feature>
<evidence type="ECO:0000313" key="4">
    <source>
        <dbReference type="Proteomes" id="UP001230188"/>
    </source>
</evidence>
<dbReference type="PANTHER" id="PTHR43358:SF4">
    <property type="entry name" value="ALPHA_BETA HYDROLASE FOLD-1 DOMAIN-CONTAINING PROTEIN"/>
    <property type="match status" value="1"/>
</dbReference>
<dbReference type="InterPro" id="IPR052920">
    <property type="entry name" value="DNA-binding_regulatory"/>
</dbReference>
<dbReference type="EMBL" id="JAQMWT010000362">
    <property type="protein sequence ID" value="KAJ8603024.1"/>
    <property type="molecule type" value="Genomic_DNA"/>
</dbReference>
<dbReference type="InterPro" id="IPR029058">
    <property type="entry name" value="AB_hydrolase_fold"/>
</dbReference>
<evidence type="ECO:0000313" key="3">
    <source>
        <dbReference type="EMBL" id="KAJ8603024.1"/>
    </source>
</evidence>
<gene>
    <name evidence="3" type="ORF">CTAYLR_001575</name>
</gene>
<dbReference type="AlphaFoldDB" id="A0AAD7UDD4"/>
<dbReference type="InterPro" id="IPR022742">
    <property type="entry name" value="Hydrolase_4"/>
</dbReference>
<comment type="caution">
    <text evidence="3">The sequence shown here is derived from an EMBL/GenBank/DDBJ whole genome shotgun (WGS) entry which is preliminary data.</text>
</comment>
<proteinExistence type="predicted"/>
<feature type="domain" description="Serine aminopeptidase S33" evidence="2">
    <location>
        <begin position="124"/>
        <end position="208"/>
    </location>
</feature>